<evidence type="ECO:0000313" key="3">
    <source>
        <dbReference type="Proteomes" id="UP000580861"/>
    </source>
</evidence>
<sequence length="352" mass="37716">MTTKRSLATIALLAALGAGTMVPAAYAADAATAVGATTALPAWKRDFVVRLTETDPRPEVVLAAWTALRNGDSGILAFMAPDGGFAKAKARHLEQAARYDTIIARVLRTTTRKSSPAVWRAADFASRGVFSDKDHFVNTGWDAAIAEDERNENREEEQVAQQAQADRDFVASLAGSDPGAWVRAAATLAGRGDAELADFFKFGWDTAARGDTEAHRVRVGDQEAAWQHRVTTLLRAAEEAETALANADAALVEKARETAVNAWREVSGLAGSAQRGWDAERARAAGQAASWRAVADFARTATTAQNWHDISEHAGTTGTSWTGEREWAEAQARQWTSLLESARAAEARVAAV</sequence>
<keyword evidence="3" id="KW-1185">Reference proteome</keyword>
<accession>A0A841BA93</accession>
<keyword evidence="1" id="KW-0732">Signal</keyword>
<organism evidence="2 3">
    <name type="scientific">Amycolatopsis umgeniensis</name>
    <dbReference type="NCBI Taxonomy" id="336628"/>
    <lineage>
        <taxon>Bacteria</taxon>
        <taxon>Bacillati</taxon>
        <taxon>Actinomycetota</taxon>
        <taxon>Actinomycetes</taxon>
        <taxon>Pseudonocardiales</taxon>
        <taxon>Pseudonocardiaceae</taxon>
        <taxon>Amycolatopsis</taxon>
    </lineage>
</organism>
<dbReference type="RefSeq" id="WP_184900823.1">
    <property type="nucleotide sequence ID" value="NZ_JACHMX010000001.1"/>
</dbReference>
<dbReference type="EMBL" id="JACHMX010000001">
    <property type="protein sequence ID" value="MBB5855840.1"/>
    <property type="molecule type" value="Genomic_DNA"/>
</dbReference>
<name>A0A841BA93_9PSEU</name>
<reference evidence="2 3" key="1">
    <citation type="submission" date="2020-08" db="EMBL/GenBank/DDBJ databases">
        <title>Sequencing the genomes of 1000 actinobacteria strains.</title>
        <authorList>
            <person name="Klenk H.-P."/>
        </authorList>
    </citation>
    <scope>NUCLEOTIDE SEQUENCE [LARGE SCALE GENOMIC DNA]</scope>
    <source>
        <strain evidence="2 3">DSM 45272</strain>
    </source>
</reference>
<dbReference type="Proteomes" id="UP000580861">
    <property type="component" value="Unassembled WGS sequence"/>
</dbReference>
<evidence type="ECO:0000256" key="1">
    <source>
        <dbReference type="SAM" id="SignalP"/>
    </source>
</evidence>
<gene>
    <name evidence="2" type="ORF">HDA45_005927</name>
</gene>
<evidence type="ECO:0000313" key="2">
    <source>
        <dbReference type="EMBL" id="MBB5855840.1"/>
    </source>
</evidence>
<comment type="caution">
    <text evidence="2">The sequence shown here is derived from an EMBL/GenBank/DDBJ whole genome shotgun (WGS) entry which is preliminary data.</text>
</comment>
<proteinExistence type="predicted"/>
<feature type="signal peptide" evidence="1">
    <location>
        <begin position="1"/>
        <end position="27"/>
    </location>
</feature>
<protein>
    <submittedName>
        <fullName evidence="2">Uncharacterized protein</fullName>
    </submittedName>
</protein>
<feature type="chain" id="PRO_5032872894" evidence="1">
    <location>
        <begin position="28"/>
        <end position="352"/>
    </location>
</feature>
<dbReference type="AlphaFoldDB" id="A0A841BA93"/>